<dbReference type="InterPro" id="IPR023205">
    <property type="entry name" value="DsbA/DsbL"/>
</dbReference>
<evidence type="ECO:0000256" key="7">
    <source>
        <dbReference type="SAM" id="SignalP"/>
    </source>
</evidence>
<dbReference type="PIRSF" id="PIRSF001488">
    <property type="entry name" value="Tdi_protein"/>
    <property type="match status" value="1"/>
</dbReference>
<evidence type="ECO:0000256" key="4">
    <source>
        <dbReference type="ARBA" id="ARBA00023284"/>
    </source>
</evidence>
<dbReference type="SUPFAM" id="SSF52833">
    <property type="entry name" value="Thioredoxin-like"/>
    <property type="match status" value="1"/>
</dbReference>
<evidence type="ECO:0000256" key="5">
    <source>
        <dbReference type="PIRNR" id="PIRNR001488"/>
    </source>
</evidence>
<dbReference type="GO" id="GO:0016491">
    <property type="term" value="F:oxidoreductase activity"/>
    <property type="evidence" value="ECO:0007669"/>
    <property type="project" value="InterPro"/>
</dbReference>
<sequence length="203" mass="23725">MKPLFISILLLFSASAVAAIQFEENLHYKVVAEERTDDTQILEFFSFYCATCYRYQAFNQLLKNQFDGDLHKFHVEFLSPPGMQEDMVKAWATAQLLSVEAAFSREIFDRHFEQRQRTESLQDVEDAFLAIGVEAQDFQNTLNSFQTRTLSRRMLQQAERYQIRGTPTYIVNGKYQMLPQGFRNSANFFDDYLELATYLANKD</sequence>
<keyword evidence="9" id="KW-0413">Isomerase</keyword>
<dbReference type="CDD" id="cd03019">
    <property type="entry name" value="DsbA_DsbA"/>
    <property type="match status" value="1"/>
</dbReference>
<dbReference type="PANTHER" id="PTHR35891">
    <property type="entry name" value="THIOL:DISULFIDE INTERCHANGE PROTEIN DSBA"/>
    <property type="match status" value="1"/>
</dbReference>
<evidence type="ECO:0000256" key="6">
    <source>
        <dbReference type="PIRSR" id="PIRSR001488-1"/>
    </source>
</evidence>
<dbReference type="InterPro" id="IPR050824">
    <property type="entry name" value="Thiol_disulfide_DsbA"/>
</dbReference>
<protein>
    <recommendedName>
        <fullName evidence="5">Thiol:disulfide interchange protein</fullName>
    </recommendedName>
</protein>
<evidence type="ECO:0000256" key="2">
    <source>
        <dbReference type="ARBA" id="ARBA00022729"/>
    </source>
</evidence>
<evidence type="ECO:0000259" key="8">
    <source>
        <dbReference type="Pfam" id="PF01323"/>
    </source>
</evidence>
<keyword evidence="2 7" id="KW-0732">Signal</keyword>
<dbReference type="OrthoDB" id="9784896at2"/>
<dbReference type="GO" id="GO:0042597">
    <property type="term" value="C:periplasmic space"/>
    <property type="evidence" value="ECO:0007669"/>
    <property type="project" value="UniProtKB-SubCell"/>
</dbReference>
<dbReference type="Proteomes" id="UP000288293">
    <property type="component" value="Unassembled WGS sequence"/>
</dbReference>
<evidence type="ECO:0000256" key="1">
    <source>
        <dbReference type="ARBA" id="ARBA00005791"/>
    </source>
</evidence>
<dbReference type="InterPro" id="IPR036249">
    <property type="entry name" value="Thioredoxin-like_sf"/>
</dbReference>
<reference evidence="9 10" key="1">
    <citation type="journal article" date="2011" name="Front. Microbiol.">
        <title>Genomic signatures of strain selection and enhancement in Bacillus atrophaeus var. globigii, a historical biowarfare simulant.</title>
        <authorList>
            <person name="Gibbons H.S."/>
            <person name="Broomall S.M."/>
            <person name="McNew L.A."/>
            <person name="Daligault H."/>
            <person name="Chapman C."/>
            <person name="Bruce D."/>
            <person name="Karavis M."/>
            <person name="Krepps M."/>
            <person name="McGregor P.A."/>
            <person name="Hong C."/>
            <person name="Park K.H."/>
            <person name="Akmal A."/>
            <person name="Feldman A."/>
            <person name="Lin J.S."/>
            <person name="Chang W.E."/>
            <person name="Higgs B.W."/>
            <person name="Demirev P."/>
            <person name="Lindquist J."/>
            <person name="Liem A."/>
            <person name="Fochler E."/>
            <person name="Read T.D."/>
            <person name="Tapia R."/>
            <person name="Johnson S."/>
            <person name="Bishop-Lilly K.A."/>
            <person name="Detter C."/>
            <person name="Han C."/>
            <person name="Sozhamannan S."/>
            <person name="Rosenzweig C.N."/>
            <person name="Skowronski E.W."/>
        </authorList>
    </citation>
    <scope>NUCLEOTIDE SEQUENCE [LARGE SCALE GENOMIC DNA]</scope>
    <source>
        <strain evidence="9 10">MLST1</strain>
    </source>
</reference>
<feature type="chain" id="PRO_5019499843" description="Thiol:disulfide interchange protein" evidence="7">
    <location>
        <begin position="19"/>
        <end position="203"/>
    </location>
</feature>
<feature type="disulfide bond" description="Redox-active" evidence="6">
    <location>
        <begin position="49"/>
        <end position="52"/>
    </location>
</feature>
<comment type="subcellular location">
    <subcellularLocation>
        <location evidence="5">Periplasm</location>
    </subcellularLocation>
</comment>
<keyword evidence="3 5" id="KW-1015">Disulfide bond</keyword>
<feature type="signal peptide" evidence="7">
    <location>
        <begin position="1"/>
        <end position="18"/>
    </location>
</feature>
<accession>A0A432W3A9</accession>
<dbReference type="Gene3D" id="3.40.30.10">
    <property type="entry name" value="Glutaredoxin"/>
    <property type="match status" value="1"/>
</dbReference>
<gene>
    <name evidence="9" type="ORF">CWE09_11930</name>
</gene>
<keyword evidence="5" id="KW-0574">Periplasm</keyword>
<name>A0A432W3A9_9GAMM</name>
<organism evidence="9 10">
    <name type="scientific">Aliidiomarina minuta</name>
    <dbReference type="NCBI Taxonomy" id="880057"/>
    <lineage>
        <taxon>Bacteria</taxon>
        <taxon>Pseudomonadati</taxon>
        <taxon>Pseudomonadota</taxon>
        <taxon>Gammaproteobacteria</taxon>
        <taxon>Alteromonadales</taxon>
        <taxon>Idiomarinaceae</taxon>
        <taxon>Aliidiomarina</taxon>
    </lineage>
</organism>
<proteinExistence type="inferred from homology"/>
<feature type="domain" description="DSBA-like thioredoxin" evidence="8">
    <location>
        <begin position="73"/>
        <end position="179"/>
    </location>
</feature>
<comment type="caution">
    <text evidence="9">The sequence shown here is derived from an EMBL/GenBank/DDBJ whole genome shotgun (WGS) entry which is preliminary data.</text>
</comment>
<evidence type="ECO:0000256" key="3">
    <source>
        <dbReference type="ARBA" id="ARBA00023157"/>
    </source>
</evidence>
<keyword evidence="10" id="KW-1185">Reference proteome</keyword>
<dbReference type="InterPro" id="IPR001853">
    <property type="entry name" value="DSBA-like_thioredoxin_dom"/>
</dbReference>
<dbReference type="EMBL" id="PIPL01000003">
    <property type="protein sequence ID" value="RUO23855.1"/>
    <property type="molecule type" value="Genomic_DNA"/>
</dbReference>
<dbReference type="PANTHER" id="PTHR35891:SF2">
    <property type="entry name" value="THIOL:DISULFIDE INTERCHANGE PROTEIN DSBA"/>
    <property type="match status" value="1"/>
</dbReference>
<dbReference type="Pfam" id="PF01323">
    <property type="entry name" value="DSBA"/>
    <property type="match status" value="1"/>
</dbReference>
<comment type="similarity">
    <text evidence="1">Belongs to the thioredoxin family. DsbA subfamily.</text>
</comment>
<evidence type="ECO:0000313" key="9">
    <source>
        <dbReference type="EMBL" id="RUO23855.1"/>
    </source>
</evidence>
<dbReference type="GO" id="GO:0016853">
    <property type="term" value="F:isomerase activity"/>
    <property type="evidence" value="ECO:0007669"/>
    <property type="project" value="UniProtKB-KW"/>
</dbReference>
<dbReference type="AlphaFoldDB" id="A0A432W3A9"/>
<evidence type="ECO:0000313" key="10">
    <source>
        <dbReference type="Proteomes" id="UP000288293"/>
    </source>
</evidence>
<dbReference type="RefSeq" id="WP_126804275.1">
    <property type="nucleotide sequence ID" value="NZ_PIPL01000003.1"/>
</dbReference>
<keyword evidence="4" id="KW-0676">Redox-active center</keyword>